<sequence length="1092" mass="121860">MHAPKRPNFLIIVADDLGFSDIQPYGSEIDTPVLDRLSKDGTRMTNFHTAQACSPTRSMLLSGTDNHIAGLGQMAEFAEMRKKLTGKYPDYIDKPGYEGYLNWKVAALPEILSDADYLTIMSGKWHLGMTPDVSPSARGFSKSFGFLPGCGNHFNYEPQFEANEDTMLLTSDGFWMENDMPVDRKKDLPKDFYSTNFFTDKLIDMLANGTEEERRKPFFSYLAYTAPHWPMQAPHEVVEKYRGKYNDGPDKLRLDRLARMKALGLVPSDVEAAPPVGFEAGVKWEDLTDHQRAVSARKMEVYAAMVDLLDQNIGSDNGAEGSTLEAAPLLSSFKTLGELIDAYYDNSLENIGRYDSYVWGRGVVVPRGKSWVNHLLSPTEHPTVHEDANHIHGWELFGNRAIRKGNWKAVLLVKEGGDNWELFNVDNDPAEQHDLATEHPEILEEMLVHWATTQPPRDTTSAQVVTVTHLQRIAPSPADGLTAQDRELLDHWHKVAFRAVVHQRGSEDLWQYEVTHLAFDHPVILNLALAISSFEQAHTAHRSPTDTPSLRRRRDIYASLGFKYSQNAMGMMRDAVSKANRGNGAICHLASVLTMISSYAEGSLKELLREVNDPPSMLNDLLVICRLTRGVRAIADAFGVIRPERHELILYVTEAEPPDHGPLDPLLDALEYLKFLDQEEDPVVRQICQDALDLMIWLVRKAQTSEWCPAHRASLQWACLVSKDFMRLLEVYEPAALVLLSYGCFLANGDVGDTFIMMGWKEGVCAEIRDIVEGSDDHPGGLDVPMFGIAGQTMQPVVKGSIGAQIGQWTYRKTKSTSRSDITSLKQVGICGHASSTSAASSFGAFWDYVSDNWCFHSITNHYKPEGKIRQCMMALMSDTSAIAFGHEESLTIRCQALRLLANLSPEARDTDILARMIHFVATGARQLYCLSECFSVALRFLDHETQVKVVTDCIVCGVESWPASSEDACHCPEDPPENHKVDSLFMATGYGPPCIRICTIIASQQDLGLTYERLCASLGQHPEYLWKWGSKFGKSIVGIAIEERGSNVSFIHSIFTFLEDDSLTTQDPREYHHLVTKGLVSAIGCGNQVAA</sequence>
<name>A0ACC1SGE2_9HYPO</name>
<proteinExistence type="predicted"/>
<keyword evidence="2" id="KW-1185">Reference proteome</keyword>
<reference evidence="1" key="1">
    <citation type="submission" date="2022-08" db="EMBL/GenBank/DDBJ databases">
        <title>Genome Sequence of Fusarium decemcellulare.</title>
        <authorList>
            <person name="Buettner E."/>
        </authorList>
    </citation>
    <scope>NUCLEOTIDE SEQUENCE</scope>
    <source>
        <strain evidence="1">Babe19</strain>
    </source>
</reference>
<gene>
    <name evidence="1" type="ORF">NM208_g5574</name>
</gene>
<dbReference type="Proteomes" id="UP001148629">
    <property type="component" value="Unassembled WGS sequence"/>
</dbReference>
<dbReference type="EMBL" id="JANRMS010000471">
    <property type="protein sequence ID" value="KAJ3539231.1"/>
    <property type="molecule type" value="Genomic_DNA"/>
</dbReference>
<evidence type="ECO:0000313" key="1">
    <source>
        <dbReference type="EMBL" id="KAJ3539231.1"/>
    </source>
</evidence>
<evidence type="ECO:0000313" key="2">
    <source>
        <dbReference type="Proteomes" id="UP001148629"/>
    </source>
</evidence>
<accession>A0ACC1SGE2</accession>
<protein>
    <submittedName>
        <fullName evidence="1">Uncharacterized protein</fullName>
    </submittedName>
</protein>
<comment type="caution">
    <text evidence="1">The sequence shown here is derived from an EMBL/GenBank/DDBJ whole genome shotgun (WGS) entry which is preliminary data.</text>
</comment>
<organism evidence="1 2">
    <name type="scientific">Fusarium decemcellulare</name>
    <dbReference type="NCBI Taxonomy" id="57161"/>
    <lineage>
        <taxon>Eukaryota</taxon>
        <taxon>Fungi</taxon>
        <taxon>Dikarya</taxon>
        <taxon>Ascomycota</taxon>
        <taxon>Pezizomycotina</taxon>
        <taxon>Sordariomycetes</taxon>
        <taxon>Hypocreomycetidae</taxon>
        <taxon>Hypocreales</taxon>
        <taxon>Nectriaceae</taxon>
        <taxon>Fusarium</taxon>
        <taxon>Fusarium decemcellulare species complex</taxon>
    </lineage>
</organism>